<dbReference type="PROSITE" id="PS51409">
    <property type="entry name" value="ARGINASE_2"/>
    <property type="match status" value="1"/>
</dbReference>
<reference evidence="6 7" key="1">
    <citation type="submission" date="2018-11" db="EMBL/GenBank/DDBJ databases">
        <title>Genomic Encyclopedia of Type Strains, Phase IV (KMG-IV): sequencing the most valuable type-strain genomes for metagenomic binning, comparative biology and taxonomic classification.</title>
        <authorList>
            <person name="Goeker M."/>
        </authorList>
    </citation>
    <scope>NUCLEOTIDE SEQUENCE [LARGE SCALE GENOMIC DNA]</scope>
    <source>
        <strain evidence="6 7">DSM 21945</strain>
    </source>
</reference>
<comment type="similarity">
    <text evidence="5">Belongs to the arginase family.</text>
</comment>
<keyword evidence="2" id="KW-0378">Hydrolase</keyword>
<evidence type="ECO:0000256" key="3">
    <source>
        <dbReference type="ARBA" id="ARBA00022808"/>
    </source>
</evidence>
<sequence>MALKVYTHSDIAALIHHRPLETKVGEALTLLPKGASLAERLQGARALGGRYALLGVPEDLGPRANLGQGGADKGWAAFLARFLNLQSQDGFRCSSMVLVGELELNDLAAKGEALGSQHPEQLAQLRELVAEVDNRLAPVISQVVEAGLTPIVIGGGHNNAYPVIKGVSSALASPLGVLNIDPHADFRPAEGRHSGNGFRYAYEEGLLAQYQVMAMHPWKNSAASQQAMADAGFGHASYLDLYVKRSLSLEKALAEMAARLEHYPCGLEVDLDVINHLPASAYTNASLPLCDVEYLVYQAANRLKPRYLHLCEAAPARHPAGEKAGMSDCGQALAALVVAFVSAMEALD</sequence>
<dbReference type="AlphaFoldDB" id="A0A3N1P8V5"/>
<evidence type="ECO:0000313" key="6">
    <source>
        <dbReference type="EMBL" id="ROQ24168.1"/>
    </source>
</evidence>
<dbReference type="PANTHER" id="PTHR11358">
    <property type="entry name" value="ARGINASE/AGMATINASE"/>
    <property type="match status" value="1"/>
</dbReference>
<dbReference type="GO" id="GO:0006547">
    <property type="term" value="P:L-histidine metabolic process"/>
    <property type="evidence" value="ECO:0007669"/>
    <property type="project" value="UniProtKB-KW"/>
</dbReference>
<proteinExistence type="inferred from homology"/>
<protein>
    <submittedName>
        <fullName evidence="6">Formiminoglutamase</fullName>
    </submittedName>
</protein>
<accession>A0A3N1P8V5</accession>
<keyword evidence="3" id="KW-0369">Histidine metabolism</keyword>
<keyword evidence="7" id="KW-1185">Reference proteome</keyword>
<evidence type="ECO:0000256" key="1">
    <source>
        <dbReference type="ARBA" id="ARBA00022723"/>
    </source>
</evidence>
<dbReference type="STRING" id="584787.GCA_001247655_00754"/>
<dbReference type="SUPFAM" id="SSF52768">
    <property type="entry name" value="Arginase/deacetylase"/>
    <property type="match status" value="1"/>
</dbReference>
<dbReference type="GO" id="GO:0008783">
    <property type="term" value="F:agmatinase activity"/>
    <property type="evidence" value="ECO:0007669"/>
    <property type="project" value="TreeGrafter"/>
</dbReference>
<dbReference type="InterPro" id="IPR006035">
    <property type="entry name" value="Ureohydrolase"/>
</dbReference>
<dbReference type="CDD" id="cd09988">
    <property type="entry name" value="Formimidoylglutamase"/>
    <property type="match status" value="1"/>
</dbReference>
<keyword evidence="1" id="KW-0479">Metal-binding</keyword>
<keyword evidence="4" id="KW-0464">Manganese</keyword>
<dbReference type="GO" id="GO:0033389">
    <property type="term" value="P:putrescine biosynthetic process from arginine, via agmatine"/>
    <property type="evidence" value="ECO:0007669"/>
    <property type="project" value="TreeGrafter"/>
</dbReference>
<dbReference type="InterPro" id="IPR023696">
    <property type="entry name" value="Ureohydrolase_dom_sf"/>
</dbReference>
<dbReference type="Pfam" id="PF00491">
    <property type="entry name" value="Arginase"/>
    <property type="match status" value="1"/>
</dbReference>
<evidence type="ECO:0000256" key="5">
    <source>
        <dbReference type="PROSITE-ProRule" id="PRU00742"/>
    </source>
</evidence>
<dbReference type="PANTHER" id="PTHR11358:SF35">
    <property type="entry name" value="FORMIMIDOYLGLUTAMASE"/>
    <property type="match status" value="1"/>
</dbReference>
<name>A0A3N1P8V5_9GAMM</name>
<dbReference type="Proteomes" id="UP000268033">
    <property type="component" value="Unassembled WGS sequence"/>
</dbReference>
<comment type="caution">
    <text evidence="6">The sequence shown here is derived from an EMBL/GenBank/DDBJ whole genome shotgun (WGS) entry which is preliminary data.</text>
</comment>
<dbReference type="GO" id="GO:0046872">
    <property type="term" value="F:metal ion binding"/>
    <property type="evidence" value="ECO:0007669"/>
    <property type="project" value="UniProtKB-KW"/>
</dbReference>
<evidence type="ECO:0000256" key="4">
    <source>
        <dbReference type="ARBA" id="ARBA00023211"/>
    </source>
</evidence>
<dbReference type="EMBL" id="RJUL01000007">
    <property type="protein sequence ID" value="ROQ24168.1"/>
    <property type="molecule type" value="Genomic_DNA"/>
</dbReference>
<gene>
    <name evidence="6" type="ORF">EDC28_10749</name>
</gene>
<evidence type="ECO:0000256" key="2">
    <source>
        <dbReference type="ARBA" id="ARBA00022801"/>
    </source>
</evidence>
<dbReference type="Gene3D" id="3.40.800.10">
    <property type="entry name" value="Ureohydrolase domain"/>
    <property type="match status" value="1"/>
</dbReference>
<evidence type="ECO:0000313" key="7">
    <source>
        <dbReference type="Proteomes" id="UP000268033"/>
    </source>
</evidence>
<organism evidence="6 7">
    <name type="scientific">Gallaecimonas pentaromativorans</name>
    <dbReference type="NCBI Taxonomy" id="584787"/>
    <lineage>
        <taxon>Bacteria</taxon>
        <taxon>Pseudomonadati</taxon>
        <taxon>Pseudomonadota</taxon>
        <taxon>Gammaproteobacteria</taxon>
        <taxon>Enterobacterales</taxon>
        <taxon>Gallaecimonadaceae</taxon>
        <taxon>Gallaecimonas</taxon>
    </lineage>
</organism>